<evidence type="ECO:0000256" key="1">
    <source>
        <dbReference type="SAM" id="Coils"/>
    </source>
</evidence>
<feature type="region of interest" description="Disordered" evidence="2">
    <location>
        <begin position="1"/>
        <end position="125"/>
    </location>
</feature>
<gene>
    <name evidence="3" type="ORF">WH47_01901</name>
</gene>
<protein>
    <submittedName>
        <fullName evidence="3">Uncharacterized protein</fullName>
    </submittedName>
</protein>
<proteinExistence type="predicted"/>
<feature type="compositionally biased region" description="Acidic residues" evidence="2">
    <location>
        <begin position="109"/>
        <end position="125"/>
    </location>
</feature>
<keyword evidence="1" id="KW-0175">Coiled coil</keyword>
<feature type="compositionally biased region" description="Basic and acidic residues" evidence="2">
    <location>
        <begin position="69"/>
        <end position="81"/>
    </location>
</feature>
<evidence type="ECO:0000256" key="2">
    <source>
        <dbReference type="SAM" id="MobiDB-lite"/>
    </source>
</evidence>
<feature type="compositionally biased region" description="Polar residues" evidence="2">
    <location>
        <begin position="763"/>
        <end position="772"/>
    </location>
</feature>
<dbReference type="Proteomes" id="UP000053825">
    <property type="component" value="Unassembled WGS sequence"/>
</dbReference>
<feature type="coiled-coil region" evidence="1">
    <location>
        <begin position="500"/>
        <end position="569"/>
    </location>
</feature>
<evidence type="ECO:0000313" key="3">
    <source>
        <dbReference type="EMBL" id="KOC63412.1"/>
    </source>
</evidence>
<feature type="region of interest" description="Disordered" evidence="2">
    <location>
        <begin position="570"/>
        <end position="596"/>
    </location>
</feature>
<dbReference type="AlphaFoldDB" id="A0A0L7QXS0"/>
<organism evidence="3 4">
    <name type="scientific">Habropoda laboriosa</name>
    <dbReference type="NCBI Taxonomy" id="597456"/>
    <lineage>
        <taxon>Eukaryota</taxon>
        <taxon>Metazoa</taxon>
        <taxon>Ecdysozoa</taxon>
        <taxon>Arthropoda</taxon>
        <taxon>Hexapoda</taxon>
        <taxon>Insecta</taxon>
        <taxon>Pterygota</taxon>
        <taxon>Neoptera</taxon>
        <taxon>Endopterygota</taxon>
        <taxon>Hymenoptera</taxon>
        <taxon>Apocrita</taxon>
        <taxon>Aculeata</taxon>
        <taxon>Apoidea</taxon>
        <taxon>Anthophila</taxon>
        <taxon>Apidae</taxon>
        <taxon>Habropoda</taxon>
    </lineage>
</organism>
<feature type="region of interest" description="Disordered" evidence="2">
    <location>
        <begin position="1105"/>
        <end position="1129"/>
    </location>
</feature>
<dbReference type="STRING" id="597456.A0A0L7QXS0"/>
<sequence length="1129" mass="129341">MSEENEHTSEDTEAEMNTENHSKQQSKSETSMLNNETEQPMLEDEEMPTYISVSSPSRREDSDVNNTKQQDRIPIEEDHSRSPYPSDDQGGGSIYVLSSGEETTHGYNDEEDDEYADSDDMDEMDLENDHDNVMLEGEEEEDEDDDEEENPLRLHHDDFEDDIDYEPECFDRVSDDFVLNTRLKHHPKERSLSLQDLSITKTFGLSPFNRKRHSIFRYNYSNMQHNQVENLVTNKKQAVPHKYQHVESKVKQYIKDIKEQNRKSIEKRVKEQEILMSKNHEENENKDTEQLKAKVTKQAIKDYAEEAIKDLQREETEDDNVNYNTAQIVENGENNKTSNRGIESQYKLIRKDTEYNDIQSEKRTQNCDDKIEKRNGSVDINKHHIEYQNTIDRNVKFGNINQSSLVNGHQQTPTFINLRTLSYEEYMHDTSNTEQGEESEEKPEKNESEEYNDTEMINAQEIDNSNTSCPLKIENVKSIRITQDESENLTFGKINPTIRINAENSEIIQLKAQLTKKDEQFHNLRDVYQKTLAENIKMKQELDALKKSLAKYEDESKTCETKIASVQTEAIVESSTSNKGTTSSGEGNKVSTSSVASTVSSVDPWAESSYSPAISIKPPDLTPILNSDDSIVLTDGITPRKIAHPISRTFITSSRILQTLSNITQGKTKVESPLVKHTSQKRLNENSANQLLNLAYNSPMHASSSKKRKATEMLGPSTFVQPFKIPHTSIELERKNSIDATEVSFKYSEENTSSKSEQEEKNTSVNKNINDSKSIEAKMGEAEDNEDSVKCFIYRDDENSKNKSFLIQAEEPTKNRLNDEKNRIQECGPYLLGNLEVRMSEINGTISVWGKEISHESVSDNEDDMEVSIKSPEKQTCHCWPNITSQTRFNGSPFMCSTNKKQKIPSKFNRSNISQCSHNLSLHSVKASSFVDDISDKRHKDNCLSPDTCVPCCEKYDSSKYHNKWSPCKNVPSPQEKLHSCCTHHTEFIDKECNCGSYHEKQKYDSPKCFKDKFHNKGIRRNSYKNTFTPDSKNHLHGNITNAAAEMSEVICKYHTTCRHSLQNVMNSSSHSKCCNTIKDISCVCKSSSDNINNHENFDIHSSNHNFSNNDEEDPLILHKRSNETSEVR</sequence>
<feature type="compositionally biased region" description="Low complexity" evidence="2">
    <location>
        <begin position="573"/>
        <end position="596"/>
    </location>
</feature>
<dbReference type="OrthoDB" id="7682554at2759"/>
<feature type="compositionally biased region" description="Basic and acidic residues" evidence="2">
    <location>
        <begin position="1"/>
        <end position="10"/>
    </location>
</feature>
<feature type="compositionally biased region" description="Polar residues" evidence="2">
    <location>
        <begin position="17"/>
        <end position="38"/>
    </location>
</feature>
<feature type="coiled-coil region" evidence="1">
    <location>
        <begin position="243"/>
        <end position="317"/>
    </location>
</feature>
<evidence type="ECO:0000313" key="4">
    <source>
        <dbReference type="Proteomes" id="UP000053825"/>
    </source>
</evidence>
<dbReference type="EMBL" id="KQ414699">
    <property type="protein sequence ID" value="KOC63412.1"/>
    <property type="molecule type" value="Genomic_DNA"/>
</dbReference>
<keyword evidence="4" id="KW-1185">Reference proteome</keyword>
<reference evidence="3 4" key="1">
    <citation type="submission" date="2015-07" db="EMBL/GenBank/DDBJ databases">
        <title>The genome of Habropoda laboriosa.</title>
        <authorList>
            <person name="Pan H."/>
            <person name="Kapheim K."/>
        </authorList>
    </citation>
    <scope>NUCLEOTIDE SEQUENCE [LARGE SCALE GENOMIC DNA]</scope>
    <source>
        <strain evidence="3">0110345459</strain>
    </source>
</reference>
<feature type="region of interest" description="Disordered" evidence="2">
    <location>
        <begin position="428"/>
        <end position="452"/>
    </location>
</feature>
<name>A0A0L7QXS0_9HYME</name>
<feature type="region of interest" description="Disordered" evidence="2">
    <location>
        <begin position="748"/>
        <end position="781"/>
    </location>
</feature>
<accession>A0A0L7QXS0</accession>